<accession>A0A0A1U4P2</accession>
<dbReference type="Proteomes" id="UP000014680">
    <property type="component" value="Unassembled WGS sequence"/>
</dbReference>
<dbReference type="PANTHER" id="PTHR10513">
    <property type="entry name" value="DEOXYNUCLEOSIDE KINASE"/>
    <property type="match status" value="1"/>
</dbReference>
<dbReference type="PANTHER" id="PTHR10513:SF35">
    <property type="entry name" value="DEOXYADENOSINE KINASE"/>
    <property type="match status" value="1"/>
</dbReference>
<dbReference type="GeneID" id="14885727"/>
<dbReference type="RefSeq" id="XP_004186057.1">
    <property type="nucleotide sequence ID" value="XM_004186009.1"/>
</dbReference>
<dbReference type="Gene3D" id="3.40.50.300">
    <property type="entry name" value="P-loop containing nucleotide triphosphate hydrolases"/>
    <property type="match status" value="1"/>
</dbReference>
<evidence type="ECO:0000313" key="2">
    <source>
        <dbReference type="EMBL" id="ELP86711.1"/>
    </source>
</evidence>
<reference evidence="2 3" key="1">
    <citation type="submission" date="2012-10" db="EMBL/GenBank/DDBJ databases">
        <authorList>
            <person name="Zafar N."/>
            <person name="Inman J."/>
            <person name="Hall N."/>
            <person name="Lorenzi H."/>
            <person name="Caler E."/>
        </authorList>
    </citation>
    <scope>NUCLEOTIDE SEQUENCE [LARGE SCALE GENOMIC DNA]</scope>
    <source>
        <strain evidence="2 3">IP1</strain>
    </source>
</reference>
<proteinExistence type="predicted"/>
<dbReference type="VEuPathDB" id="AmoebaDB:EIN_306170"/>
<dbReference type="OrthoDB" id="25115at2759"/>
<dbReference type="SUPFAM" id="SSF52540">
    <property type="entry name" value="P-loop containing nucleoside triphosphate hydrolases"/>
    <property type="match status" value="1"/>
</dbReference>
<dbReference type="InterPro" id="IPR050566">
    <property type="entry name" value="Deoxyribonucleoside_kinase"/>
</dbReference>
<dbReference type="InterPro" id="IPR031314">
    <property type="entry name" value="DNK_dom"/>
</dbReference>
<evidence type="ECO:0000313" key="3">
    <source>
        <dbReference type="Proteomes" id="UP000014680"/>
    </source>
</evidence>
<organism evidence="2 3">
    <name type="scientific">Entamoeba invadens IP1</name>
    <dbReference type="NCBI Taxonomy" id="370355"/>
    <lineage>
        <taxon>Eukaryota</taxon>
        <taxon>Amoebozoa</taxon>
        <taxon>Evosea</taxon>
        <taxon>Archamoebae</taxon>
        <taxon>Mastigamoebida</taxon>
        <taxon>Entamoebidae</taxon>
        <taxon>Entamoeba</taxon>
    </lineage>
</organism>
<gene>
    <name evidence="2" type="ORF">EIN_306170</name>
</gene>
<protein>
    <recommendedName>
        <fullName evidence="1">Deoxynucleoside kinase domain-containing protein</fullName>
    </recommendedName>
</protein>
<evidence type="ECO:0000259" key="1">
    <source>
        <dbReference type="Pfam" id="PF01712"/>
    </source>
</evidence>
<dbReference type="EMBL" id="KB206936">
    <property type="protein sequence ID" value="ELP86711.1"/>
    <property type="molecule type" value="Genomic_DNA"/>
</dbReference>
<dbReference type="AlphaFoldDB" id="A0A0A1U4P2"/>
<dbReference type="KEGG" id="eiv:EIN_306170"/>
<dbReference type="GO" id="GO:0005739">
    <property type="term" value="C:mitochondrion"/>
    <property type="evidence" value="ECO:0007669"/>
    <property type="project" value="TreeGrafter"/>
</dbReference>
<dbReference type="Pfam" id="PF01712">
    <property type="entry name" value="dNK"/>
    <property type="match status" value="1"/>
</dbReference>
<name>A0A0A1U4P2_ENTIV</name>
<dbReference type="InterPro" id="IPR027417">
    <property type="entry name" value="P-loop_NTPase"/>
</dbReference>
<sequence length="163" mass="18863">MVKEFIDYSPVKGKAYLEGEPEREAFANTKSIVVMERGPFDSVGIFTRQSLREGRITQEGYDLLMQKVREMELQYGIPSSTNLHIEQRDMALMSAQNVYDSLKASIYKTVENKGDLLIYLYSSNPQKQLQNIEKRGREGEKNYNVDYLLKINQAYSDLFANRN</sequence>
<keyword evidence="3" id="KW-1185">Reference proteome</keyword>
<dbReference type="GO" id="GO:0019136">
    <property type="term" value="F:deoxynucleoside kinase activity"/>
    <property type="evidence" value="ECO:0007669"/>
    <property type="project" value="TreeGrafter"/>
</dbReference>
<feature type="domain" description="Deoxynucleoside kinase" evidence="1">
    <location>
        <begin position="96"/>
        <end position="159"/>
    </location>
</feature>